<dbReference type="InterPro" id="IPR050445">
    <property type="entry name" value="Bact_polysacc_biosynth/exp"/>
</dbReference>
<organism evidence="4 5">
    <name type="scientific">Roseovarius pelagicus</name>
    <dbReference type="NCBI Taxonomy" id="2980108"/>
    <lineage>
        <taxon>Bacteria</taxon>
        <taxon>Pseudomonadati</taxon>
        <taxon>Pseudomonadota</taxon>
        <taxon>Alphaproteobacteria</taxon>
        <taxon>Rhodobacterales</taxon>
        <taxon>Roseobacteraceae</taxon>
        <taxon>Roseovarius</taxon>
    </lineage>
</organism>
<dbReference type="PANTHER" id="PTHR32309">
    <property type="entry name" value="TYROSINE-PROTEIN KINASE"/>
    <property type="match status" value="1"/>
</dbReference>
<evidence type="ECO:0000313" key="5">
    <source>
        <dbReference type="Proteomes" id="UP001064087"/>
    </source>
</evidence>
<keyword evidence="5" id="KW-1185">Reference proteome</keyword>
<keyword evidence="2" id="KW-0067">ATP-binding</keyword>
<proteinExistence type="predicted"/>
<sequence length="334" mass="36744">MERNKDARGTRRSQSKTPQSAHEHTRDASGTRGTVRAEAEDLRNLPFDLELTRRVNGQYMPAKWGTRDPSLGLADQYDFEDDELNLPAAQRAAQISQYDSGSWETLEQVPFGHGASSALNAQMALAGGDRRILRVIDDLRTQLLQTLQSEVWNRIAVTAPTSGCGTTFTAVNLALSISRIPDFRTVLMDLNQRNPGVAKALGLRGPGDMHRYLAGQVSARDHLLRCSETLTVGLNRARPVNPSEMLHSKRTGAVLDDMIGTLFPDIVLYDLPPMLEYDDLQAFLPQVDGVLLVADASRTLGSQIEECERRLQGKTNLLGVILNRTRTAASKVAA</sequence>
<dbReference type="InterPro" id="IPR005702">
    <property type="entry name" value="Wzc-like_C"/>
</dbReference>
<dbReference type="SUPFAM" id="SSF52540">
    <property type="entry name" value="P-loop containing nucleoside triphosphate hydrolases"/>
    <property type="match status" value="1"/>
</dbReference>
<accession>A0ABY6DE77</accession>
<evidence type="ECO:0000256" key="2">
    <source>
        <dbReference type="ARBA" id="ARBA00022840"/>
    </source>
</evidence>
<keyword evidence="4" id="KW-0418">Kinase</keyword>
<dbReference type="RefSeq" id="WP_165192359.1">
    <property type="nucleotide sequence ID" value="NZ_CP106738.1"/>
</dbReference>
<dbReference type="InterPro" id="IPR027417">
    <property type="entry name" value="P-loop_NTPase"/>
</dbReference>
<gene>
    <name evidence="4" type="ORF">N7U68_02250</name>
</gene>
<evidence type="ECO:0000256" key="1">
    <source>
        <dbReference type="ARBA" id="ARBA00022741"/>
    </source>
</evidence>
<evidence type="ECO:0000256" key="3">
    <source>
        <dbReference type="SAM" id="MobiDB-lite"/>
    </source>
</evidence>
<feature type="region of interest" description="Disordered" evidence="3">
    <location>
        <begin position="1"/>
        <end position="39"/>
    </location>
</feature>
<name>A0ABY6DE77_9RHOB</name>
<evidence type="ECO:0000313" key="4">
    <source>
        <dbReference type="EMBL" id="UXX83523.1"/>
    </source>
</evidence>
<feature type="compositionally biased region" description="Basic and acidic residues" evidence="3">
    <location>
        <begin position="21"/>
        <end position="39"/>
    </location>
</feature>
<dbReference type="PANTHER" id="PTHR32309:SF13">
    <property type="entry name" value="FERRIC ENTEROBACTIN TRANSPORT PROTEIN FEPE"/>
    <property type="match status" value="1"/>
</dbReference>
<dbReference type="CDD" id="cd05387">
    <property type="entry name" value="BY-kinase"/>
    <property type="match status" value="1"/>
</dbReference>
<keyword evidence="1" id="KW-0547">Nucleotide-binding</keyword>
<dbReference type="GO" id="GO:0016301">
    <property type="term" value="F:kinase activity"/>
    <property type="evidence" value="ECO:0007669"/>
    <property type="project" value="UniProtKB-KW"/>
</dbReference>
<reference evidence="4" key="1">
    <citation type="submission" date="2022-10" db="EMBL/GenBank/DDBJ databases">
        <title>Roseovarius pelagicus sp. nov., isolated from Arctic seawater.</title>
        <authorList>
            <person name="Hong Y.W."/>
            <person name="Hwang C.Y."/>
        </authorList>
    </citation>
    <scope>NUCLEOTIDE SEQUENCE</scope>
    <source>
        <strain evidence="4">HL-MP18</strain>
    </source>
</reference>
<dbReference type="Proteomes" id="UP001064087">
    <property type="component" value="Chromosome"/>
</dbReference>
<keyword evidence="4" id="KW-0808">Transferase</keyword>
<dbReference type="EMBL" id="CP106738">
    <property type="protein sequence ID" value="UXX83523.1"/>
    <property type="molecule type" value="Genomic_DNA"/>
</dbReference>
<dbReference type="Gene3D" id="3.40.50.300">
    <property type="entry name" value="P-loop containing nucleotide triphosphate hydrolases"/>
    <property type="match status" value="1"/>
</dbReference>
<protein>
    <submittedName>
        <fullName evidence="4">CpsD/CapB family tyrosine-protein kinase</fullName>
    </submittedName>
</protein>